<evidence type="ECO:0000313" key="2">
    <source>
        <dbReference type="EMBL" id="TEB25067.1"/>
    </source>
</evidence>
<evidence type="ECO:0000313" key="3">
    <source>
        <dbReference type="Proteomes" id="UP000298030"/>
    </source>
</evidence>
<feature type="region of interest" description="Disordered" evidence="1">
    <location>
        <begin position="59"/>
        <end position="108"/>
    </location>
</feature>
<protein>
    <submittedName>
        <fullName evidence="2">Uncharacterized protein</fullName>
    </submittedName>
</protein>
<feature type="compositionally biased region" description="Polar residues" evidence="1">
    <location>
        <begin position="318"/>
        <end position="328"/>
    </location>
</feature>
<feature type="compositionally biased region" description="Pro residues" evidence="1">
    <location>
        <begin position="59"/>
        <end position="70"/>
    </location>
</feature>
<feature type="region of interest" description="Disordered" evidence="1">
    <location>
        <begin position="1069"/>
        <end position="1091"/>
    </location>
</feature>
<feature type="region of interest" description="Disordered" evidence="1">
    <location>
        <begin position="765"/>
        <end position="792"/>
    </location>
</feature>
<feature type="compositionally biased region" description="Polar residues" evidence="1">
    <location>
        <begin position="295"/>
        <end position="305"/>
    </location>
</feature>
<dbReference type="STRING" id="71717.A0A4Y7ST73"/>
<feature type="compositionally biased region" description="Polar residues" evidence="1">
    <location>
        <begin position="400"/>
        <end position="410"/>
    </location>
</feature>
<gene>
    <name evidence="2" type="ORF">FA13DRAFT_1738690</name>
</gene>
<dbReference type="AlphaFoldDB" id="A0A4Y7ST73"/>
<feature type="region of interest" description="Disordered" evidence="1">
    <location>
        <begin position="1002"/>
        <end position="1023"/>
    </location>
</feature>
<name>A0A4Y7ST73_COPMI</name>
<feature type="compositionally biased region" description="Polar residues" evidence="1">
    <location>
        <begin position="349"/>
        <end position="361"/>
    </location>
</feature>
<dbReference type="OrthoDB" id="5590473at2759"/>
<feature type="region of interest" description="Disordered" evidence="1">
    <location>
        <begin position="647"/>
        <end position="744"/>
    </location>
</feature>
<organism evidence="2 3">
    <name type="scientific">Coprinellus micaceus</name>
    <name type="common">Glistening ink-cap mushroom</name>
    <name type="synonym">Coprinus micaceus</name>
    <dbReference type="NCBI Taxonomy" id="71717"/>
    <lineage>
        <taxon>Eukaryota</taxon>
        <taxon>Fungi</taxon>
        <taxon>Dikarya</taxon>
        <taxon>Basidiomycota</taxon>
        <taxon>Agaricomycotina</taxon>
        <taxon>Agaricomycetes</taxon>
        <taxon>Agaricomycetidae</taxon>
        <taxon>Agaricales</taxon>
        <taxon>Agaricineae</taxon>
        <taxon>Psathyrellaceae</taxon>
        <taxon>Coprinellus</taxon>
    </lineage>
</organism>
<feature type="compositionally biased region" description="Polar residues" evidence="1">
    <location>
        <begin position="71"/>
        <end position="87"/>
    </location>
</feature>
<dbReference type="Proteomes" id="UP000298030">
    <property type="component" value="Unassembled WGS sequence"/>
</dbReference>
<accession>A0A4Y7ST73</accession>
<feature type="region of interest" description="Disordered" evidence="1">
    <location>
        <begin position="499"/>
        <end position="523"/>
    </location>
</feature>
<feature type="compositionally biased region" description="Polar residues" evidence="1">
    <location>
        <begin position="368"/>
        <end position="380"/>
    </location>
</feature>
<feature type="region of interest" description="Disordered" evidence="1">
    <location>
        <begin position="549"/>
        <end position="592"/>
    </location>
</feature>
<feature type="region of interest" description="Disordered" evidence="1">
    <location>
        <begin position="281"/>
        <end position="332"/>
    </location>
</feature>
<proteinExistence type="predicted"/>
<feature type="compositionally biased region" description="Basic and acidic residues" evidence="1">
    <location>
        <begin position="673"/>
        <end position="698"/>
    </location>
</feature>
<feature type="compositionally biased region" description="Polar residues" evidence="1">
    <location>
        <begin position="1"/>
        <end position="28"/>
    </location>
</feature>
<feature type="compositionally biased region" description="Acidic residues" evidence="1">
    <location>
        <begin position="505"/>
        <end position="521"/>
    </location>
</feature>
<keyword evidence="3" id="KW-1185">Reference proteome</keyword>
<comment type="caution">
    <text evidence="2">The sequence shown here is derived from an EMBL/GenBank/DDBJ whole genome shotgun (WGS) entry which is preliminary data.</text>
</comment>
<feature type="region of interest" description="Disordered" evidence="1">
    <location>
        <begin position="349"/>
        <end position="420"/>
    </location>
</feature>
<feature type="compositionally biased region" description="Acidic residues" evidence="1">
    <location>
        <begin position="715"/>
        <end position="733"/>
    </location>
</feature>
<feature type="compositionally biased region" description="Low complexity" evidence="1">
    <location>
        <begin position="284"/>
        <end position="294"/>
    </location>
</feature>
<feature type="region of interest" description="Disordered" evidence="1">
    <location>
        <begin position="900"/>
        <end position="938"/>
    </location>
</feature>
<feature type="compositionally biased region" description="Basic residues" evidence="1">
    <location>
        <begin position="572"/>
        <end position="581"/>
    </location>
</feature>
<evidence type="ECO:0000256" key="1">
    <source>
        <dbReference type="SAM" id="MobiDB-lite"/>
    </source>
</evidence>
<dbReference type="EMBL" id="QPFP01000060">
    <property type="protein sequence ID" value="TEB25067.1"/>
    <property type="molecule type" value="Genomic_DNA"/>
</dbReference>
<reference evidence="2 3" key="1">
    <citation type="journal article" date="2019" name="Nat. Ecol. Evol.">
        <title>Megaphylogeny resolves global patterns of mushroom evolution.</title>
        <authorList>
            <person name="Varga T."/>
            <person name="Krizsan K."/>
            <person name="Foldi C."/>
            <person name="Dima B."/>
            <person name="Sanchez-Garcia M."/>
            <person name="Sanchez-Ramirez S."/>
            <person name="Szollosi G.J."/>
            <person name="Szarkandi J.G."/>
            <person name="Papp V."/>
            <person name="Albert L."/>
            <person name="Andreopoulos W."/>
            <person name="Angelini C."/>
            <person name="Antonin V."/>
            <person name="Barry K.W."/>
            <person name="Bougher N.L."/>
            <person name="Buchanan P."/>
            <person name="Buyck B."/>
            <person name="Bense V."/>
            <person name="Catcheside P."/>
            <person name="Chovatia M."/>
            <person name="Cooper J."/>
            <person name="Damon W."/>
            <person name="Desjardin D."/>
            <person name="Finy P."/>
            <person name="Geml J."/>
            <person name="Haridas S."/>
            <person name="Hughes K."/>
            <person name="Justo A."/>
            <person name="Karasinski D."/>
            <person name="Kautmanova I."/>
            <person name="Kiss B."/>
            <person name="Kocsube S."/>
            <person name="Kotiranta H."/>
            <person name="LaButti K.M."/>
            <person name="Lechner B.E."/>
            <person name="Liimatainen K."/>
            <person name="Lipzen A."/>
            <person name="Lukacs Z."/>
            <person name="Mihaltcheva S."/>
            <person name="Morgado L.N."/>
            <person name="Niskanen T."/>
            <person name="Noordeloos M.E."/>
            <person name="Ohm R.A."/>
            <person name="Ortiz-Santana B."/>
            <person name="Ovrebo C."/>
            <person name="Racz N."/>
            <person name="Riley R."/>
            <person name="Savchenko A."/>
            <person name="Shiryaev A."/>
            <person name="Soop K."/>
            <person name="Spirin V."/>
            <person name="Szebenyi C."/>
            <person name="Tomsovsky M."/>
            <person name="Tulloss R.E."/>
            <person name="Uehling J."/>
            <person name="Grigoriev I.V."/>
            <person name="Vagvolgyi C."/>
            <person name="Papp T."/>
            <person name="Martin F.M."/>
            <person name="Miettinen O."/>
            <person name="Hibbett D.S."/>
            <person name="Nagy L.G."/>
        </authorList>
    </citation>
    <scope>NUCLEOTIDE SEQUENCE [LARGE SCALE GENOMIC DNA]</scope>
    <source>
        <strain evidence="2 3">FP101781</strain>
    </source>
</reference>
<sequence length="1130" mass="123110">MPSDTASTSSRLTIPISPTFSTDTTGSAPRSEATTDETPDLGAFTQILWAWNNLQPAPRAPVPQFHPPPSSRSLHTVNDNSSVSSFTHPGLSEASGTESISPEEPPETVWNQRQLQSYFNLNSITPSTRVHELDEIEYDISIVNNYPDQGYEEAEEPPPPSPFSDGSQTVEIYEATSDFEIPDSVSLHDATGQSPTRRPMAVPVMGLSPNRRGSGGVSSGSDVERNVLPTSRAPHFATHSFGRASLPVAPLREHGSPEGIPVHITPRQADFPILDHSSVYSQSTARTGTTGTRTQKPGWSQTQLNRVPEFPQGALVDDTSSLSSYPTQDDSEDAVQSLLDMARVARSVINDNSSTGHSVYTSDDHSTGTRNHSPSASHSTPYYRRELDPAPRATPPRPIQTRTFSPQVELQSPLPTPESSEVFVYSPRQRYLKVESVDEDQSRTPTHAPARTHGHILPQQMADSNRYLERGVSHPYPHPLKGHHELPVIAVPLEQHAHPPRMGSEVEDDGFGEPSGDDLDGDQPSLGLLDEALSFIATERARYEALRASGAHQGDGGPTPPEWQHVVDTSNTKRKRRKKIATTKSQDSFPSQVTLTPSVVSNTRPLLLAADPDHAFLESDHDKVEATTTNIFHATNDKRIMILERPKPPVTTPSALEEPLVLTGKKGKRVGRKEREREKAKRDRERAALEAAEPDRSIKGGGGDDWELNGSKDEGDVDVDGEDENGEEDEAEGDAGFSSSGASVSNTHAIRASAGSRAYIHEVRPGKGVYKSTPVTPRAISPTKANLDHQVDDDPIRGGDQDADEPLVIIPPVKVGRSRKKSRKRPKALEHAKSFPNLRDDAILDSEQQEAAPGALPLLDQNKRSRLLDLANRLEAVFPEQNKNLKEVIQRLRGVTRRKVNLTRTSSIGSGKGKSRHSRNGSSEAPVPSQDISAGAQDQDPIELEVVGQTPVDFDATAPLVHVFIDHSNILIGLLNFLKRSPPPKGIVADYLASQLVQMTNPTKSKASSSSPIAIPHSKNRGNGLIEESPAEGGFEYPIPLPSFATAKAKDTSLSKSLPIESALDAHMSKKGNRNRVAHAGGNSPHGEKKAARFPRHLWHAALVLVLERGRAISREPIYRYSEVILDKRN</sequence>
<feature type="compositionally biased region" description="Low complexity" evidence="1">
    <location>
        <begin position="1004"/>
        <end position="1016"/>
    </location>
</feature>
<feature type="region of interest" description="Disordered" evidence="1">
    <location>
        <begin position="1"/>
        <end position="39"/>
    </location>
</feature>